<keyword evidence="2" id="KW-0378">Hydrolase</keyword>
<protein>
    <recommendedName>
        <fullName evidence="4">Helicase C-terminal domain-containing protein</fullName>
    </recommendedName>
</protein>
<dbReference type="InterPro" id="IPR049730">
    <property type="entry name" value="SNF2/RAD54-like_C"/>
</dbReference>
<evidence type="ECO:0000256" key="3">
    <source>
        <dbReference type="ARBA" id="ARBA00022840"/>
    </source>
</evidence>
<evidence type="ECO:0000256" key="1">
    <source>
        <dbReference type="ARBA" id="ARBA00022741"/>
    </source>
</evidence>
<keyword evidence="1" id="KW-0547">Nucleotide-binding</keyword>
<feature type="domain" description="Helicase C-terminal" evidence="4">
    <location>
        <begin position="2"/>
        <end position="43"/>
    </location>
</feature>
<dbReference type="GO" id="GO:0006281">
    <property type="term" value="P:DNA repair"/>
    <property type="evidence" value="ECO:0007669"/>
    <property type="project" value="TreeGrafter"/>
</dbReference>
<dbReference type="GO" id="GO:0008094">
    <property type="term" value="F:ATP-dependent activity, acting on DNA"/>
    <property type="evidence" value="ECO:0007669"/>
    <property type="project" value="TreeGrafter"/>
</dbReference>
<evidence type="ECO:0000313" key="6">
    <source>
        <dbReference type="Proteomes" id="UP000219602"/>
    </source>
</evidence>
<dbReference type="EMBL" id="MABQ02000013">
    <property type="protein sequence ID" value="PCD21293.1"/>
    <property type="molecule type" value="Genomic_DNA"/>
</dbReference>
<reference evidence="5 6" key="1">
    <citation type="journal article" date="2016" name="Environ. Microbiol.">
        <title>Effector profiles distinguish formae speciales of Fusarium oxysporum.</title>
        <authorList>
            <person name="van Dam P."/>
            <person name="Fokkens L."/>
            <person name="Schmidt S.M."/>
            <person name="Linmans J.H."/>
            <person name="Kistler H.C."/>
            <person name="Ma L.J."/>
            <person name="Rep M."/>
        </authorList>
    </citation>
    <scope>NUCLEOTIDE SEQUENCE [LARGE SCALE GENOMIC DNA]</scope>
    <source>
        <strain evidence="5 6">Forc016</strain>
    </source>
</reference>
<evidence type="ECO:0000313" key="5">
    <source>
        <dbReference type="EMBL" id="PCD21293.1"/>
    </source>
</evidence>
<dbReference type="STRING" id="327505.A0A2H3G6G1"/>
<dbReference type="Gene3D" id="3.40.50.300">
    <property type="entry name" value="P-loop containing nucleotide triphosphate hydrolases"/>
    <property type="match status" value="1"/>
</dbReference>
<dbReference type="GO" id="GO:0005634">
    <property type="term" value="C:nucleus"/>
    <property type="evidence" value="ECO:0007669"/>
    <property type="project" value="TreeGrafter"/>
</dbReference>
<dbReference type="Pfam" id="PF00271">
    <property type="entry name" value="Helicase_C"/>
    <property type="match status" value="1"/>
</dbReference>
<sequence length="101" mass="11538">MLLTLACGAEGLNLTEATRVYLVEPNWNPSLEERALSRAWRIGQEDPVTMVRLLMRDSIEAEVVERQKLKRKLTQLLFPSRDNEIAPEDRAALDELHPVIS</sequence>
<dbReference type="GO" id="GO:0016787">
    <property type="term" value="F:hydrolase activity"/>
    <property type="evidence" value="ECO:0007669"/>
    <property type="project" value="UniProtKB-KW"/>
</dbReference>
<dbReference type="InterPro" id="IPR027417">
    <property type="entry name" value="P-loop_NTPase"/>
</dbReference>
<proteinExistence type="predicted"/>
<dbReference type="SUPFAM" id="SSF52540">
    <property type="entry name" value="P-loop containing nucleoside triphosphate hydrolases"/>
    <property type="match status" value="1"/>
</dbReference>
<reference evidence="5 6" key="2">
    <citation type="journal article" date="2017" name="Sci. Rep.">
        <title>A mobile pathogenicity chromosome in Fusarium oxysporum for infection of multiple cucurbit species.</title>
        <authorList>
            <person name="van Dam P."/>
            <person name="Fokkens L."/>
            <person name="Ayukawa Y."/>
            <person name="van der Gragt M."/>
            <person name="Ter Horst A."/>
            <person name="Brankovics B."/>
            <person name="Houterman P.M."/>
            <person name="Arie T."/>
            <person name="Rep M."/>
        </authorList>
    </citation>
    <scope>NUCLEOTIDE SEQUENCE [LARGE SCALE GENOMIC DNA]</scope>
    <source>
        <strain evidence="5 6">Forc016</strain>
    </source>
</reference>
<dbReference type="InterPro" id="IPR050628">
    <property type="entry name" value="SNF2_RAD54_helicase_TF"/>
</dbReference>
<dbReference type="CDD" id="cd18793">
    <property type="entry name" value="SF2_C_SNF"/>
    <property type="match status" value="1"/>
</dbReference>
<gene>
    <name evidence="5" type="ORF">AU210_016259</name>
</gene>
<dbReference type="Proteomes" id="UP000219602">
    <property type="component" value="Unassembled WGS sequence"/>
</dbReference>
<keyword evidence="3" id="KW-0067">ATP-binding</keyword>
<dbReference type="InterPro" id="IPR001650">
    <property type="entry name" value="Helicase_C-like"/>
</dbReference>
<dbReference type="GO" id="GO:0005524">
    <property type="term" value="F:ATP binding"/>
    <property type="evidence" value="ECO:0007669"/>
    <property type="project" value="UniProtKB-KW"/>
</dbReference>
<evidence type="ECO:0000259" key="4">
    <source>
        <dbReference type="Pfam" id="PF00271"/>
    </source>
</evidence>
<name>A0A2H3G6G1_FUSOX</name>
<dbReference type="PANTHER" id="PTHR45626">
    <property type="entry name" value="TRANSCRIPTION TERMINATION FACTOR 2-RELATED"/>
    <property type="match status" value="1"/>
</dbReference>
<evidence type="ECO:0000256" key="2">
    <source>
        <dbReference type="ARBA" id="ARBA00022801"/>
    </source>
</evidence>
<accession>A0A2H3G6G1</accession>
<organism evidence="5 6">
    <name type="scientific">Fusarium oxysporum f. sp. radicis-cucumerinum</name>
    <dbReference type="NCBI Taxonomy" id="327505"/>
    <lineage>
        <taxon>Eukaryota</taxon>
        <taxon>Fungi</taxon>
        <taxon>Dikarya</taxon>
        <taxon>Ascomycota</taxon>
        <taxon>Pezizomycotina</taxon>
        <taxon>Sordariomycetes</taxon>
        <taxon>Hypocreomycetidae</taxon>
        <taxon>Hypocreales</taxon>
        <taxon>Nectriaceae</taxon>
        <taxon>Fusarium</taxon>
        <taxon>Fusarium oxysporum species complex</taxon>
    </lineage>
</organism>
<dbReference type="AlphaFoldDB" id="A0A2H3G6G1"/>
<comment type="caution">
    <text evidence="5">The sequence shown here is derived from an EMBL/GenBank/DDBJ whole genome shotgun (WGS) entry which is preliminary data.</text>
</comment>